<reference evidence="1 2" key="1">
    <citation type="submission" date="2020-08" db="EMBL/GenBank/DDBJ databases">
        <title>Genome sequence of Sphingomonas sediminicola KACC 15039T.</title>
        <authorList>
            <person name="Hyun D.-W."/>
            <person name="Bae J.-W."/>
        </authorList>
    </citation>
    <scope>NUCLEOTIDE SEQUENCE [LARGE SCALE GENOMIC DNA]</scope>
    <source>
        <strain evidence="1 2">KACC 15039</strain>
    </source>
</reference>
<protein>
    <recommendedName>
        <fullName evidence="3">Cupin domain-containing protein</fullName>
    </recommendedName>
</protein>
<gene>
    <name evidence="1" type="ORF">H9L14_14730</name>
</gene>
<dbReference type="EMBL" id="CP060782">
    <property type="protein sequence ID" value="QNP45743.1"/>
    <property type="molecule type" value="Genomic_DNA"/>
</dbReference>
<dbReference type="Proteomes" id="UP000516105">
    <property type="component" value="Chromosome"/>
</dbReference>
<proteinExistence type="predicted"/>
<sequence length="165" mass="17681">MPSQVYWHIDRFSDVEGAEAARTLQGSVTVTIGNLVLLQTINDNPSWRPTTGEHLGTVGPLTVSGGPDLTARLMEATTSTPAMISPHAPSGPKAIFQLVGSACVETPQGARRMVGDEWLVIPQDTPMQLQSSGQAVSRSLILVIHPTDQPWTDGMSAWVPKLLCK</sequence>
<organism evidence="1 2">
    <name type="scientific">Sphingomonas sediminicola</name>
    <dbReference type="NCBI Taxonomy" id="386874"/>
    <lineage>
        <taxon>Bacteria</taxon>
        <taxon>Pseudomonadati</taxon>
        <taxon>Pseudomonadota</taxon>
        <taxon>Alphaproteobacteria</taxon>
        <taxon>Sphingomonadales</taxon>
        <taxon>Sphingomonadaceae</taxon>
        <taxon>Sphingomonas</taxon>
    </lineage>
</organism>
<evidence type="ECO:0000313" key="1">
    <source>
        <dbReference type="EMBL" id="QNP45743.1"/>
    </source>
</evidence>
<accession>A0ABX6TAJ1</accession>
<keyword evidence="2" id="KW-1185">Reference proteome</keyword>
<dbReference type="RefSeq" id="WP_187708696.1">
    <property type="nucleotide sequence ID" value="NZ_CP060782.1"/>
</dbReference>
<name>A0ABX6TAJ1_9SPHN</name>
<evidence type="ECO:0008006" key="3">
    <source>
        <dbReference type="Google" id="ProtNLM"/>
    </source>
</evidence>
<evidence type="ECO:0000313" key="2">
    <source>
        <dbReference type="Proteomes" id="UP000516105"/>
    </source>
</evidence>